<dbReference type="Proteomes" id="UP000605361">
    <property type="component" value="Unassembled WGS sequence"/>
</dbReference>
<proteinExistence type="predicted"/>
<protein>
    <submittedName>
        <fullName evidence="2">Uncharacterized protein</fullName>
    </submittedName>
</protein>
<evidence type="ECO:0000313" key="3">
    <source>
        <dbReference type="Proteomes" id="UP000605361"/>
    </source>
</evidence>
<keyword evidence="1" id="KW-0812">Transmembrane</keyword>
<gene>
    <name evidence="2" type="ORF">ITP53_50820</name>
</gene>
<organism evidence="2 3">
    <name type="scientific">Nonomuraea cypriaca</name>
    <dbReference type="NCBI Taxonomy" id="1187855"/>
    <lineage>
        <taxon>Bacteria</taxon>
        <taxon>Bacillati</taxon>
        <taxon>Actinomycetota</taxon>
        <taxon>Actinomycetes</taxon>
        <taxon>Streptosporangiales</taxon>
        <taxon>Streptosporangiaceae</taxon>
        <taxon>Nonomuraea</taxon>
    </lineage>
</organism>
<feature type="transmembrane region" description="Helical" evidence="1">
    <location>
        <begin position="113"/>
        <end position="130"/>
    </location>
</feature>
<keyword evidence="1" id="KW-0472">Membrane</keyword>
<name>A0A931AJP4_9ACTN</name>
<feature type="transmembrane region" description="Helical" evidence="1">
    <location>
        <begin position="183"/>
        <end position="201"/>
    </location>
</feature>
<dbReference type="EMBL" id="JADOGI010000323">
    <property type="protein sequence ID" value="MBF8193841.1"/>
    <property type="molecule type" value="Genomic_DNA"/>
</dbReference>
<comment type="caution">
    <text evidence="2">The sequence shown here is derived from an EMBL/GenBank/DDBJ whole genome shotgun (WGS) entry which is preliminary data.</text>
</comment>
<feature type="transmembrane region" description="Helical" evidence="1">
    <location>
        <begin position="18"/>
        <end position="39"/>
    </location>
</feature>
<accession>A0A931AJP4</accession>
<sequence>MGASEAVRSRLRAAPWRALLALVAACYGMVQLIVVTPGMGLGWDEVVYVSQVDPRGPATEFIAPRARGITLLVAPLTLVTSSTEALRVCLSLLSALGLYASFRTWLRVRSGAVVPLAALLFASLWLSVFYGNAAMPNLWVAFCAVAAAGFFLRCTRHDGGPGPVAGLAVSVAVAGLLRPPDSIWLVLPLAVALLVPGNRLIKAESRARIRAGAALAAGLVAGWADWIAEAYVRFGGLAARWRAAGVANETGAHFSLSEHARALNGPLLCRPPAHCGPIEPIWLLWWSTIPALVLLGLYAARRWDRLAECLIPAVAGLSMAVPYLFLVGYAAPRFLLPAYALLAFPIAHGALWLPAAARRPLPRGAGSGLFAAGLLAQFALQGLTLDKVTGVRLATRGADAEVAGALTALGVRRPCLVYGEHAVTIAHRIGCESHTVLRWPERSETPAEVRAAQSAGKHVVAVDEGRSIPAPFLQDWGRGHLREARPGRWHAYLPR</sequence>
<feature type="transmembrane region" description="Helical" evidence="1">
    <location>
        <begin position="159"/>
        <end position="177"/>
    </location>
</feature>
<keyword evidence="3" id="KW-1185">Reference proteome</keyword>
<feature type="transmembrane region" description="Helical" evidence="1">
    <location>
        <begin position="213"/>
        <end position="232"/>
    </location>
</feature>
<reference evidence="2" key="1">
    <citation type="submission" date="2020-11" db="EMBL/GenBank/DDBJ databases">
        <title>Whole-genome analyses of Nonomuraea sp. K274.</title>
        <authorList>
            <person name="Veyisoglu A."/>
        </authorList>
    </citation>
    <scope>NUCLEOTIDE SEQUENCE</scope>
    <source>
        <strain evidence="2">K274</strain>
    </source>
</reference>
<evidence type="ECO:0000256" key="1">
    <source>
        <dbReference type="SAM" id="Phobius"/>
    </source>
</evidence>
<feature type="transmembrane region" description="Helical" evidence="1">
    <location>
        <begin position="309"/>
        <end position="330"/>
    </location>
</feature>
<keyword evidence="1" id="KW-1133">Transmembrane helix</keyword>
<dbReference type="RefSeq" id="WP_195902689.1">
    <property type="nucleotide sequence ID" value="NZ_JADOGI010000323.1"/>
</dbReference>
<feature type="transmembrane region" description="Helical" evidence="1">
    <location>
        <begin position="85"/>
        <end position="106"/>
    </location>
</feature>
<dbReference type="AlphaFoldDB" id="A0A931AJP4"/>
<feature type="transmembrane region" description="Helical" evidence="1">
    <location>
        <begin position="281"/>
        <end position="300"/>
    </location>
</feature>
<evidence type="ECO:0000313" key="2">
    <source>
        <dbReference type="EMBL" id="MBF8193841.1"/>
    </source>
</evidence>
<feature type="transmembrane region" description="Helical" evidence="1">
    <location>
        <begin position="336"/>
        <end position="353"/>
    </location>
</feature>
<feature type="transmembrane region" description="Helical" evidence="1">
    <location>
        <begin position="136"/>
        <end position="152"/>
    </location>
</feature>